<accession>A0ABU4C563</accession>
<evidence type="ECO:0000313" key="3">
    <source>
        <dbReference type="Proteomes" id="UP001185927"/>
    </source>
</evidence>
<dbReference type="Pfam" id="PF19457">
    <property type="entry name" value="DUF5994"/>
    <property type="match status" value="1"/>
</dbReference>
<feature type="region of interest" description="Disordered" evidence="1">
    <location>
        <begin position="1"/>
        <end position="23"/>
    </location>
</feature>
<sequence length="185" mass="19782">MTHNTFDSPSVAGPGGSDSTQVPRLRLKPEQHGATAVPIGSVDGAWWPHSTDLTAELPELLSVLITRVGPIDRIAYDLNGWDSRPTRLPFAGRSVRLDGYRFQPHGTVYVTGVDGRELVILIVPPHCDPDAAHRALTVAAESGNESPLYELLSIATTDAGMDRHLQQTRHTGLGDGHATGHADGS</sequence>
<dbReference type="RefSeq" id="WP_317546237.1">
    <property type="nucleotide sequence ID" value="NZ_JAWLKB010000063.1"/>
</dbReference>
<proteinExistence type="predicted"/>
<keyword evidence="3" id="KW-1185">Reference proteome</keyword>
<evidence type="ECO:0000256" key="1">
    <source>
        <dbReference type="SAM" id="MobiDB-lite"/>
    </source>
</evidence>
<reference evidence="2 3" key="1">
    <citation type="submission" date="2023-10" db="EMBL/GenBank/DDBJ databases">
        <title>Development of a sustainable strategy for remediation of hydrocarbon-contaminated territories based on the waste exchange concept.</title>
        <authorList>
            <person name="Krivoruchko A."/>
        </authorList>
    </citation>
    <scope>NUCLEOTIDE SEQUENCE [LARGE SCALE GENOMIC DNA]</scope>
    <source>
        <strain evidence="2 3">IEGM 1203</strain>
    </source>
</reference>
<protein>
    <submittedName>
        <fullName evidence="2">DUF5994 family protein</fullName>
    </submittedName>
</protein>
<dbReference type="EMBL" id="JAWLKB010000063">
    <property type="protein sequence ID" value="MDV6271642.1"/>
    <property type="molecule type" value="Genomic_DNA"/>
</dbReference>
<gene>
    <name evidence="2" type="ORF">R3Q16_34175</name>
</gene>
<organism evidence="2 3">
    <name type="scientific">Rhodococcus globerulus</name>
    <dbReference type="NCBI Taxonomy" id="33008"/>
    <lineage>
        <taxon>Bacteria</taxon>
        <taxon>Bacillati</taxon>
        <taxon>Actinomycetota</taxon>
        <taxon>Actinomycetes</taxon>
        <taxon>Mycobacteriales</taxon>
        <taxon>Nocardiaceae</taxon>
        <taxon>Rhodococcus</taxon>
    </lineage>
</organism>
<name>A0ABU4C563_RHOGO</name>
<dbReference type="Proteomes" id="UP001185927">
    <property type="component" value="Unassembled WGS sequence"/>
</dbReference>
<dbReference type="InterPro" id="IPR046036">
    <property type="entry name" value="DUF5994"/>
</dbReference>
<evidence type="ECO:0000313" key="2">
    <source>
        <dbReference type="EMBL" id="MDV6271642.1"/>
    </source>
</evidence>
<comment type="caution">
    <text evidence="2">The sequence shown here is derived from an EMBL/GenBank/DDBJ whole genome shotgun (WGS) entry which is preliminary data.</text>
</comment>